<dbReference type="HOGENOM" id="CLU_3323106_0_0_2"/>
<sequence>MIIKICRIYAIIRNSSRELFARIIKTLFNYDAPIMSRW</sequence>
<proteinExistence type="predicted"/>
<protein>
    <submittedName>
        <fullName evidence="1">Uncharacterized protein</fullName>
    </submittedName>
</protein>
<organism evidence="1 2">
    <name type="scientific">Nitrososphaera viennensis EN76</name>
    <dbReference type="NCBI Taxonomy" id="926571"/>
    <lineage>
        <taxon>Archaea</taxon>
        <taxon>Nitrososphaerota</taxon>
        <taxon>Nitrososphaeria</taxon>
        <taxon>Nitrososphaerales</taxon>
        <taxon>Nitrososphaeraceae</taxon>
        <taxon>Nitrososphaera</taxon>
    </lineage>
</organism>
<reference evidence="1 2" key="1">
    <citation type="journal article" date="2014" name="Int. J. Syst. Evol. Microbiol.">
        <title>Nitrososphaera viennensis gen. nov., sp. nov., an aerobic and mesophilic, ammonia-oxidizing archaeon from soil and a member of the archaeal phylum Thaumarchaeota.</title>
        <authorList>
            <person name="Stieglmeier M."/>
            <person name="Klingl A."/>
            <person name="Alves R.J."/>
            <person name="Rittmann S.K."/>
            <person name="Melcher M."/>
            <person name="Leisch N."/>
            <person name="Schleper C."/>
        </authorList>
    </citation>
    <scope>NUCLEOTIDE SEQUENCE [LARGE SCALE GENOMIC DNA]</scope>
    <source>
        <strain evidence="1">EN76</strain>
    </source>
</reference>
<dbReference type="AlphaFoldDB" id="A0A060HGV0"/>
<accession>A0A060HGV0</accession>
<dbReference type="Proteomes" id="UP000027093">
    <property type="component" value="Chromosome"/>
</dbReference>
<dbReference type="EMBL" id="CP007536">
    <property type="protein sequence ID" value="AIC15819.1"/>
    <property type="molecule type" value="Genomic_DNA"/>
</dbReference>
<dbReference type="STRING" id="926571.NVIE_015700"/>
<evidence type="ECO:0000313" key="2">
    <source>
        <dbReference type="Proteomes" id="UP000027093"/>
    </source>
</evidence>
<keyword evidence="2" id="KW-1185">Reference proteome</keyword>
<dbReference type="KEGG" id="nvn:NVIE_015700"/>
<evidence type="ECO:0000313" key="1">
    <source>
        <dbReference type="EMBL" id="AIC15819.1"/>
    </source>
</evidence>
<name>A0A060HGV0_9ARCH</name>
<gene>
    <name evidence="1" type="ORF">NVIE_015700</name>
</gene>